<accession>A0A5S4EGZ0</accession>
<proteinExistence type="predicted"/>
<evidence type="ECO:0000313" key="2">
    <source>
        <dbReference type="Proteomes" id="UP000306324"/>
    </source>
</evidence>
<sequence length="66" mass="7210">MAEPLRDRLHETAQALASMHGARIEHIPQTPVRQEEVVATVLKDPGDPPGLVHLLSAMEACDAYEP</sequence>
<reference evidence="1 2" key="1">
    <citation type="submission" date="2019-04" db="EMBL/GenBank/DDBJ databases">
        <title>A novel phosphate-accumulating bacterium identified in bioreactor for phosphate removal from wastewater.</title>
        <authorList>
            <person name="Kotlyarov R.Y."/>
            <person name="Beletsky A.V."/>
            <person name="Kallistova A.Y."/>
            <person name="Dorofeev A.G."/>
            <person name="Nikolaev Y.Y."/>
            <person name="Pimenov N.V."/>
            <person name="Ravin N.V."/>
            <person name="Mardanov A.V."/>
        </authorList>
    </citation>
    <scope>NUCLEOTIDE SEQUENCE [LARGE SCALE GENOMIC DNA]</scope>
    <source>
        <strain evidence="1 2">Bin19</strain>
    </source>
</reference>
<dbReference type="Proteomes" id="UP000306324">
    <property type="component" value="Unassembled WGS sequence"/>
</dbReference>
<organism evidence="1 2">
    <name type="scientific">Candidatus Accumulibacter phosphatis</name>
    <dbReference type="NCBI Taxonomy" id="327160"/>
    <lineage>
        <taxon>Bacteria</taxon>
        <taxon>Pseudomonadati</taxon>
        <taxon>Pseudomonadota</taxon>
        <taxon>Betaproteobacteria</taxon>
        <taxon>Candidatus Accumulibacter</taxon>
    </lineage>
</organism>
<keyword evidence="2" id="KW-1185">Reference proteome</keyword>
<dbReference type="AlphaFoldDB" id="A0A5S4EGZ0"/>
<name>A0A5S4EGZ0_9PROT</name>
<protein>
    <submittedName>
        <fullName evidence="1">Uncharacterized protein</fullName>
    </submittedName>
</protein>
<comment type="caution">
    <text evidence="1">The sequence shown here is derived from an EMBL/GenBank/DDBJ whole genome shotgun (WGS) entry which is preliminary data.</text>
</comment>
<evidence type="ECO:0000313" key="1">
    <source>
        <dbReference type="EMBL" id="TMQ74548.1"/>
    </source>
</evidence>
<dbReference type="EMBL" id="SWAD01000189">
    <property type="protein sequence ID" value="TMQ74548.1"/>
    <property type="molecule type" value="Genomic_DNA"/>
</dbReference>
<gene>
    <name evidence="1" type="ORF">ACCUM_4604</name>
</gene>